<feature type="repeat" description="WD" evidence="5">
    <location>
        <begin position="246"/>
        <end position="288"/>
    </location>
</feature>
<dbReference type="InterPro" id="IPR015943">
    <property type="entry name" value="WD40/YVTN_repeat-like_dom_sf"/>
</dbReference>
<dbReference type="Proteomes" id="UP000276133">
    <property type="component" value="Unassembled WGS sequence"/>
</dbReference>
<evidence type="ECO:0000256" key="4">
    <source>
        <dbReference type="ARBA" id="ARBA00023242"/>
    </source>
</evidence>
<dbReference type="OrthoDB" id="9890280at2759"/>
<name>A0A3M7QZ56_BRAPC</name>
<sequence length="332" mass="37913">MFENKNKLEKIYLNYNASKVRWLSDSSITPSDFFCLGSAENLKSVSVWKLDPTQDEFEPILLSDTENLDGFVTELRTKSFEEFFLSTSSGSVYHFKYSHADQRLVELNKWSKLDNLSSINGFDCNNDRDELCFVTENGTINFIRLKSQTNCLSTLDYNELCSLNSVLYLKHFEIAVSDSLGRVKIWDSRSRENKKSCLSLFMEGESSSITCMANDPNKQHIIACGNLNGIIAIYDVRSSKKPFVLSQNHSEPVMEVIFHPFSSDSLFSSSFDGALWSWNTSNRGELKSGWEDRTVNLKNYLDSNRYTLNSFDLNNDKILAISKFALKMCSNL</sequence>
<dbReference type="Pfam" id="PF00400">
    <property type="entry name" value="WD40"/>
    <property type="match status" value="1"/>
</dbReference>
<dbReference type="PANTHER" id="PTHR22652:SF0">
    <property type="entry name" value="NUCLEOPORIN NUP43"/>
    <property type="match status" value="1"/>
</dbReference>
<dbReference type="EMBL" id="REGN01004712">
    <property type="protein sequence ID" value="RNA16404.1"/>
    <property type="molecule type" value="Genomic_DNA"/>
</dbReference>
<dbReference type="SMART" id="SM00320">
    <property type="entry name" value="WD40"/>
    <property type="match status" value="3"/>
</dbReference>
<dbReference type="PANTHER" id="PTHR22652">
    <property type="entry name" value="NUCLEOPORIN NUP43"/>
    <property type="match status" value="1"/>
</dbReference>
<dbReference type="PROSITE" id="PS00678">
    <property type="entry name" value="WD_REPEATS_1"/>
    <property type="match status" value="1"/>
</dbReference>
<evidence type="ECO:0000256" key="3">
    <source>
        <dbReference type="ARBA" id="ARBA00022737"/>
    </source>
</evidence>
<evidence type="ECO:0000313" key="6">
    <source>
        <dbReference type="EMBL" id="RNA16404.1"/>
    </source>
</evidence>
<dbReference type="InterPro" id="IPR019775">
    <property type="entry name" value="WD40_repeat_CS"/>
</dbReference>
<keyword evidence="4" id="KW-0539">Nucleus</keyword>
<keyword evidence="7" id="KW-1185">Reference proteome</keyword>
<dbReference type="InterPro" id="IPR036322">
    <property type="entry name" value="WD40_repeat_dom_sf"/>
</dbReference>
<dbReference type="SUPFAM" id="SSF50978">
    <property type="entry name" value="WD40 repeat-like"/>
    <property type="match status" value="1"/>
</dbReference>
<evidence type="ECO:0000256" key="2">
    <source>
        <dbReference type="ARBA" id="ARBA00022574"/>
    </source>
</evidence>
<keyword evidence="2 5" id="KW-0853">WD repeat</keyword>
<dbReference type="PROSITE" id="PS50082">
    <property type="entry name" value="WD_REPEATS_2"/>
    <property type="match status" value="1"/>
</dbReference>
<evidence type="ECO:0000313" key="7">
    <source>
        <dbReference type="Proteomes" id="UP000276133"/>
    </source>
</evidence>
<comment type="caution">
    <text evidence="6">The sequence shown here is derived from an EMBL/GenBank/DDBJ whole genome shotgun (WGS) entry which is preliminary data.</text>
</comment>
<dbReference type="STRING" id="10195.A0A3M7QZ56"/>
<proteinExistence type="predicted"/>
<gene>
    <name evidence="6" type="ORF">BpHYR1_008096</name>
</gene>
<dbReference type="GO" id="GO:0031080">
    <property type="term" value="C:nuclear pore outer ring"/>
    <property type="evidence" value="ECO:0007669"/>
    <property type="project" value="TreeGrafter"/>
</dbReference>
<protein>
    <submittedName>
        <fullName evidence="6">Nucleoporin Nup43</fullName>
    </submittedName>
</protein>
<reference evidence="6 7" key="1">
    <citation type="journal article" date="2018" name="Sci. Rep.">
        <title>Genomic signatures of local adaptation to the degree of environmental predictability in rotifers.</title>
        <authorList>
            <person name="Franch-Gras L."/>
            <person name="Hahn C."/>
            <person name="Garcia-Roger E.M."/>
            <person name="Carmona M.J."/>
            <person name="Serra M."/>
            <person name="Gomez A."/>
        </authorList>
    </citation>
    <scope>NUCLEOTIDE SEQUENCE [LARGE SCALE GENOMIC DNA]</scope>
    <source>
        <strain evidence="6">HYR1</strain>
    </source>
</reference>
<accession>A0A3M7QZ56</accession>
<organism evidence="6 7">
    <name type="scientific">Brachionus plicatilis</name>
    <name type="common">Marine rotifer</name>
    <name type="synonym">Brachionus muelleri</name>
    <dbReference type="NCBI Taxonomy" id="10195"/>
    <lineage>
        <taxon>Eukaryota</taxon>
        <taxon>Metazoa</taxon>
        <taxon>Spiralia</taxon>
        <taxon>Gnathifera</taxon>
        <taxon>Rotifera</taxon>
        <taxon>Eurotatoria</taxon>
        <taxon>Monogononta</taxon>
        <taxon>Pseudotrocha</taxon>
        <taxon>Ploima</taxon>
        <taxon>Brachionidae</taxon>
        <taxon>Brachionus</taxon>
    </lineage>
</organism>
<dbReference type="Gene3D" id="2.130.10.10">
    <property type="entry name" value="YVTN repeat-like/Quinoprotein amine dehydrogenase"/>
    <property type="match status" value="1"/>
</dbReference>
<evidence type="ECO:0000256" key="5">
    <source>
        <dbReference type="PROSITE-ProRule" id="PRU00221"/>
    </source>
</evidence>
<evidence type="ECO:0000256" key="1">
    <source>
        <dbReference type="ARBA" id="ARBA00004123"/>
    </source>
</evidence>
<comment type="subcellular location">
    <subcellularLocation>
        <location evidence="1">Nucleus</location>
    </subcellularLocation>
</comment>
<keyword evidence="3" id="KW-0677">Repeat</keyword>
<dbReference type="AlphaFoldDB" id="A0A3M7QZ56"/>
<dbReference type="InterPro" id="IPR001680">
    <property type="entry name" value="WD40_rpt"/>
</dbReference>